<gene>
    <name evidence="2" type="ORF">BM221_009985</name>
</gene>
<protein>
    <recommendedName>
        <fullName evidence="4">F-box domain-containing protein</fullName>
    </recommendedName>
</protein>
<comment type="caution">
    <text evidence="2">The sequence shown here is derived from an EMBL/GenBank/DDBJ whole genome shotgun (WGS) entry which is preliminary data.</text>
</comment>
<dbReference type="AlphaFoldDB" id="A0A2N6NA93"/>
<evidence type="ECO:0000313" key="2">
    <source>
        <dbReference type="EMBL" id="PMB64191.1"/>
    </source>
</evidence>
<feature type="region of interest" description="Disordered" evidence="1">
    <location>
        <begin position="338"/>
        <end position="358"/>
    </location>
</feature>
<feature type="compositionally biased region" description="Gly residues" evidence="1">
    <location>
        <begin position="842"/>
        <end position="852"/>
    </location>
</feature>
<feature type="compositionally biased region" description="Low complexity" evidence="1">
    <location>
        <begin position="68"/>
        <end position="82"/>
    </location>
</feature>
<feature type="compositionally biased region" description="Low complexity" evidence="1">
    <location>
        <begin position="49"/>
        <end position="59"/>
    </location>
</feature>
<feature type="region of interest" description="Disordered" evidence="1">
    <location>
        <begin position="104"/>
        <end position="232"/>
    </location>
</feature>
<dbReference type="OMA" id="EGCTGRW"/>
<feature type="compositionally biased region" description="Low complexity" evidence="1">
    <location>
        <begin position="105"/>
        <end position="141"/>
    </location>
</feature>
<proteinExistence type="predicted"/>
<dbReference type="EMBL" id="MRVG01000014">
    <property type="protein sequence ID" value="PMB64191.1"/>
    <property type="molecule type" value="Genomic_DNA"/>
</dbReference>
<evidence type="ECO:0000256" key="1">
    <source>
        <dbReference type="SAM" id="MobiDB-lite"/>
    </source>
</evidence>
<feature type="compositionally biased region" description="Low complexity" evidence="1">
    <location>
        <begin position="193"/>
        <end position="217"/>
    </location>
</feature>
<dbReference type="SUPFAM" id="SSF52047">
    <property type="entry name" value="RNI-like"/>
    <property type="match status" value="1"/>
</dbReference>
<organism evidence="2 3">
    <name type="scientific">Beauveria bassiana</name>
    <name type="common">White muscardine disease fungus</name>
    <name type="synonym">Tritirachium shiotae</name>
    <dbReference type="NCBI Taxonomy" id="176275"/>
    <lineage>
        <taxon>Eukaryota</taxon>
        <taxon>Fungi</taxon>
        <taxon>Dikarya</taxon>
        <taxon>Ascomycota</taxon>
        <taxon>Pezizomycotina</taxon>
        <taxon>Sordariomycetes</taxon>
        <taxon>Hypocreomycetidae</taxon>
        <taxon>Hypocreales</taxon>
        <taxon>Cordycipitaceae</taxon>
        <taxon>Beauveria</taxon>
    </lineage>
</organism>
<evidence type="ECO:0000313" key="3">
    <source>
        <dbReference type="Proteomes" id="UP000235728"/>
    </source>
</evidence>
<feature type="compositionally biased region" description="Low complexity" evidence="1">
    <location>
        <begin position="703"/>
        <end position="717"/>
    </location>
</feature>
<accession>A0A2N6NA93</accession>
<sequence>MSPTLAMRPMHHPPAFETIPELAPVLEYQHYTSSGGGANTTSNCNNSVSFSASPSSLHSRNTARKHSSAVPTSTPTPTTLAARSQLPPLGTALPLAYPMYPGLQTASNTNTNTTTTTTTITTTTTSMSNNTSTAITAAGSTVPPTTTIMSRRGQEPRSLNRPRKISTSYSRRDDSPSSPQCPSYETPQQYRIQYQSPTSSSPPLSMLPRPPQQQQQQQKKKSPPPEQPNALFGTLPGEVLRVVLEWLQSVHLDSSTSTSCATCWARDLCSLCLASRKWSQVARLALYQDIRIVGDDSSAHRKRFKLAQGCRMTLLRRTLRANSRLAAAVRSLQLPMPAGDSCDATPSSSSSSRAAGGLSPKQVYENRVASLVMACPNLEVLVGPGATHDHDTFNRITHALSTRTNLKTMNWRIGASSGSGNDLIARPGSASHRESSSVFSSALACVLLPPPPLNAAQETSFLGHHRQWNSLASLSVHCLPGASLAPDTLLQRALACLPSLQHLHLSRVPGDAFGDAALLSLPALRSLTLAHLPGVTAGGLSAFATRPNSQPLRSLQLRHTPLTSLPALARLLSHLPSLVSFALVQEFAPLMPTDDGDAFALWMMPYLASRTLVRLHWDIVARHHRAHHHHRVQPAVSDADDILARSIEAGGFPALRTLRAPSDPDGIFQQLCRPREFIATSADRIWANGGRCGSSHSRHRTGSLSSNNNSSSSSSSSMGRLAVPSLPKSATAASLPTGGPFAAAPPAPHGTDLRAARMAAQARLDDARPRFRFQVQVHSDEGQLVDDFGLGGYVGTVGSPIHYSLDPDWGSSDARGGLVDVSDLTDPGGGGGGGDDEEEGDGGYGNSGGVSGCTGSWNWREGVVADKREKEIWWHTERARWVRPRLD</sequence>
<reference evidence="2 3" key="1">
    <citation type="journal article" date="2016" name="Appl. Microbiol. Biotechnol.">
        <title>Characterization of T-DNA insertion mutants with decreased virulence in the entomopathogenic fungus Beauveria bassiana JEF-007.</title>
        <authorList>
            <person name="Kim S."/>
            <person name="Lee S.J."/>
            <person name="Nai Y.S."/>
            <person name="Yu J.S."/>
            <person name="Lee M.R."/>
            <person name="Yang Y.T."/>
            <person name="Kim J.S."/>
        </authorList>
    </citation>
    <scope>NUCLEOTIDE SEQUENCE [LARGE SCALE GENOMIC DNA]</scope>
    <source>
        <strain evidence="2 3">JEF-007</strain>
    </source>
</reference>
<feature type="region of interest" description="Disordered" evidence="1">
    <location>
        <begin position="814"/>
        <end position="857"/>
    </location>
</feature>
<evidence type="ECO:0008006" key="4">
    <source>
        <dbReference type="Google" id="ProtNLM"/>
    </source>
</evidence>
<dbReference type="InterPro" id="IPR032675">
    <property type="entry name" value="LRR_dom_sf"/>
</dbReference>
<feature type="region of interest" description="Disordered" evidence="1">
    <location>
        <begin position="690"/>
        <end position="750"/>
    </location>
</feature>
<name>A0A2N6NA93_BEABA</name>
<dbReference type="Gene3D" id="3.80.10.10">
    <property type="entry name" value="Ribonuclease Inhibitor"/>
    <property type="match status" value="1"/>
</dbReference>
<dbReference type="Proteomes" id="UP000235728">
    <property type="component" value="Unassembled WGS sequence"/>
</dbReference>
<feature type="region of interest" description="Disordered" evidence="1">
    <location>
        <begin position="49"/>
        <end position="84"/>
    </location>
</feature>